<dbReference type="Proteomes" id="UP001146793">
    <property type="component" value="Unassembled WGS sequence"/>
</dbReference>
<dbReference type="GO" id="GO:0006508">
    <property type="term" value="P:proteolysis"/>
    <property type="evidence" value="ECO:0007669"/>
    <property type="project" value="UniProtKB-KW"/>
</dbReference>
<dbReference type="InterPro" id="IPR000555">
    <property type="entry name" value="JAMM/MPN+_dom"/>
</dbReference>
<dbReference type="FunFam" id="3.40.140.10:FF:000026">
    <property type="entry name" value="26S proteasome non-ATPase regulatory subunit 14"/>
    <property type="match status" value="1"/>
</dbReference>
<dbReference type="GO" id="GO:0000502">
    <property type="term" value="C:proteasome complex"/>
    <property type="evidence" value="ECO:0007669"/>
    <property type="project" value="UniProtKB-KW"/>
</dbReference>
<dbReference type="PROSITE" id="PS50249">
    <property type="entry name" value="MPN"/>
    <property type="match status" value="1"/>
</dbReference>
<evidence type="ECO:0000313" key="10">
    <source>
        <dbReference type="Proteomes" id="UP001146793"/>
    </source>
</evidence>
<gene>
    <name evidence="9" type="ORF">M0812_25270</name>
</gene>
<dbReference type="GO" id="GO:0046872">
    <property type="term" value="F:metal ion binding"/>
    <property type="evidence" value="ECO:0007669"/>
    <property type="project" value="UniProtKB-KW"/>
</dbReference>
<sequence>MDFSSMLQGLGGQGQGQGSGIDMPQVDTSETIYVSSLALLKMLKHGRSGIPMEVMGLMLGKFVDEYTVRVDDVFASPQIGTTTSVETHDNVFQTKMIEMLKQTGRGEDVVGWYHSHPGFGPWLSGVDMQTQQSFETLNKRSVAVVIDPVQSVKGKVVIDAFRLIPQQAFSFGKAPRQTTSHLGDLQPPSMVALVHGLNRYYYSMPINYRKNEFEQKMLLNLEKKSWIDGLNITSFENHSKKNSETLDEMIKLSKQYNLKLNKEKEEKEKELEEKEKEKIIKERVKKRMEKEKEKLKKEKKKEKEMEIEKEKKDEDKNKKEEKKKDNEKNANDKKKDEKDKKKKNNQEENKKIKNVGLLDPKRHLKYGVEDLMANTIIQSLGTMLLTEIL</sequence>
<keyword evidence="4" id="KW-0862">Zinc</keyword>
<feature type="domain" description="MPN" evidence="8">
    <location>
        <begin position="32"/>
        <end position="167"/>
    </location>
</feature>
<dbReference type="CDD" id="cd08069">
    <property type="entry name" value="MPN_RPN11_CSN5"/>
    <property type="match status" value="1"/>
</dbReference>
<dbReference type="EMBL" id="JANTQA010000060">
    <property type="protein sequence ID" value="KAJ3427643.1"/>
    <property type="molecule type" value="Genomic_DNA"/>
</dbReference>
<dbReference type="InterPro" id="IPR056263">
    <property type="entry name" value="RPN11_C"/>
</dbReference>
<keyword evidence="3" id="KW-0378">Hydrolase</keyword>
<keyword evidence="2" id="KW-0479">Metal-binding</keyword>
<comment type="caution">
    <text evidence="9">The sequence shown here is derived from an EMBL/GenBank/DDBJ whole genome shotgun (WGS) entry which is preliminary data.</text>
</comment>
<dbReference type="SUPFAM" id="SSF102712">
    <property type="entry name" value="JAB1/MPN domain"/>
    <property type="match status" value="1"/>
</dbReference>
<keyword evidence="5 9" id="KW-0647">Proteasome</keyword>
<accession>A0AAV7YCW1</accession>
<dbReference type="Gene3D" id="3.40.140.10">
    <property type="entry name" value="Cytidine Deaminase, domain 2"/>
    <property type="match status" value="1"/>
</dbReference>
<reference evidence="9" key="1">
    <citation type="submission" date="2022-08" db="EMBL/GenBank/DDBJ databases">
        <title>Novel sulphate-reducing endosymbionts in the free-living metamonad Anaeramoeba.</title>
        <authorList>
            <person name="Jerlstrom-Hultqvist J."/>
            <person name="Cepicka I."/>
            <person name="Gallot-Lavallee L."/>
            <person name="Salas-Leiva D."/>
            <person name="Curtis B.A."/>
            <person name="Zahonova K."/>
            <person name="Pipaliya S."/>
            <person name="Dacks J."/>
            <person name="Roger A.J."/>
        </authorList>
    </citation>
    <scope>NUCLEOTIDE SEQUENCE</scope>
    <source>
        <strain evidence="9">Busselton2</strain>
    </source>
</reference>
<evidence type="ECO:0000256" key="4">
    <source>
        <dbReference type="ARBA" id="ARBA00022833"/>
    </source>
</evidence>
<evidence type="ECO:0000256" key="1">
    <source>
        <dbReference type="ARBA" id="ARBA00022670"/>
    </source>
</evidence>
<feature type="region of interest" description="Disordered" evidence="7">
    <location>
        <begin position="288"/>
        <end position="356"/>
    </location>
</feature>
<evidence type="ECO:0000259" key="8">
    <source>
        <dbReference type="PROSITE" id="PS50249"/>
    </source>
</evidence>
<dbReference type="SMART" id="SM00232">
    <property type="entry name" value="JAB_MPN"/>
    <property type="match status" value="1"/>
</dbReference>
<evidence type="ECO:0000256" key="7">
    <source>
        <dbReference type="SAM" id="MobiDB-lite"/>
    </source>
</evidence>
<dbReference type="GO" id="GO:0008237">
    <property type="term" value="F:metallopeptidase activity"/>
    <property type="evidence" value="ECO:0007669"/>
    <property type="project" value="UniProtKB-KW"/>
</dbReference>
<dbReference type="AlphaFoldDB" id="A0AAV7YCW1"/>
<dbReference type="Pfam" id="PF01398">
    <property type="entry name" value="JAB"/>
    <property type="match status" value="1"/>
</dbReference>
<feature type="compositionally biased region" description="Basic and acidic residues" evidence="7">
    <location>
        <begin position="288"/>
        <end position="351"/>
    </location>
</feature>
<name>A0AAV7YCW1_9EUKA</name>
<feature type="compositionally biased region" description="Gly residues" evidence="7">
    <location>
        <begin position="9"/>
        <end position="19"/>
    </location>
</feature>
<organism evidence="9 10">
    <name type="scientific">Anaeramoeba flamelloides</name>
    <dbReference type="NCBI Taxonomy" id="1746091"/>
    <lineage>
        <taxon>Eukaryota</taxon>
        <taxon>Metamonada</taxon>
        <taxon>Anaeramoebidae</taxon>
        <taxon>Anaeramoeba</taxon>
    </lineage>
</organism>
<feature type="region of interest" description="Disordered" evidence="7">
    <location>
        <begin position="1"/>
        <end position="23"/>
    </location>
</feature>
<dbReference type="InterPro" id="IPR050242">
    <property type="entry name" value="JAMM_MPN+_peptidase_M67A"/>
</dbReference>
<keyword evidence="1" id="KW-0645">Protease</keyword>
<evidence type="ECO:0000256" key="3">
    <source>
        <dbReference type="ARBA" id="ARBA00022801"/>
    </source>
</evidence>
<protein>
    <submittedName>
        <fullName evidence="9">26s proteasome non-atpase regulatory subunit 14</fullName>
    </submittedName>
</protein>
<dbReference type="Pfam" id="PF23594">
    <property type="entry name" value="RPN11_C"/>
    <property type="match status" value="1"/>
</dbReference>
<dbReference type="PANTHER" id="PTHR10410">
    <property type="entry name" value="EUKARYOTIC TRANSLATION INITIATION FACTOR 3 -RELATED"/>
    <property type="match status" value="1"/>
</dbReference>
<keyword evidence="6" id="KW-0482">Metalloprotease</keyword>
<evidence type="ECO:0000256" key="6">
    <source>
        <dbReference type="ARBA" id="ARBA00023049"/>
    </source>
</evidence>
<proteinExistence type="predicted"/>
<evidence type="ECO:0000313" key="9">
    <source>
        <dbReference type="EMBL" id="KAJ3427643.1"/>
    </source>
</evidence>
<dbReference type="InterPro" id="IPR037518">
    <property type="entry name" value="MPN"/>
</dbReference>
<evidence type="ECO:0000256" key="5">
    <source>
        <dbReference type="ARBA" id="ARBA00022942"/>
    </source>
</evidence>
<evidence type="ECO:0000256" key="2">
    <source>
        <dbReference type="ARBA" id="ARBA00022723"/>
    </source>
</evidence>